<sequence>MEKPSRNLDQRNSEQLSRSSARGFSLSPLATLSPSSSSVIAYDFSFLDGDESPGIPLEPTTQHPPPLLLPRSADGHILETNSATECSASTVDRDRSMSESLVTSIPANINDTTPHAVVDQRLPVVFSSMQSLNSTSDEADDGTQSFVSLDPISVDERLAAATHGSDPMIASMYSRDESLDDIKALNHHQRSFSAEETLCNKENQFDNSLIENGLSKANGQNDSSSKADTENLPGTGLKDTNGFGKAEPLDRTLTTEGDATLVLDAAAIREEEIRRIEEAAYTLTDGVELPRASDVTTTSMNGNDSCVSPPVLLDDSMITLVGTPHPMTYIPMEDVFTFVDRRPNQELPAITEEIEGRSRNSSTDVALEGSETQAAMARSQELESRMIEELDYPYDVEIPPGPLHRRAISDNLGIRQGQRSELHRTQEIEEIDRIGNEDVQMRSQRTLGRASSVVSNRCQSQVFLPHIGLSDTAMSDPVLDRNLSSSDPSVNEEKTSKISECPPPVVLTRKASSIHSESWKKQCATETGPPQATPVQMRTDPVSTTTTAAAAAAARPQSTVARPDNRADLLLSAVLFHSFPVVGSQVELLLAQPVCDRFAYHRGF</sequence>
<evidence type="ECO:0000256" key="1">
    <source>
        <dbReference type="SAM" id="MobiDB-lite"/>
    </source>
</evidence>
<dbReference type="EMBL" id="UZAH01025269">
    <property type="protein sequence ID" value="VDO59937.1"/>
    <property type="molecule type" value="Genomic_DNA"/>
</dbReference>
<dbReference type="AlphaFoldDB" id="A0A3P7XJW5"/>
<accession>A0A3P7XJW5</accession>
<feature type="compositionally biased region" description="Polar residues" evidence="1">
    <location>
        <begin position="524"/>
        <end position="536"/>
    </location>
</feature>
<feature type="region of interest" description="Disordered" evidence="1">
    <location>
        <begin position="1"/>
        <end position="33"/>
    </location>
</feature>
<reference evidence="4" key="2">
    <citation type="submission" date="2019-09" db="UniProtKB">
        <authorList>
            <consortium name="WormBaseParasite"/>
        </authorList>
    </citation>
    <scope>IDENTIFICATION</scope>
</reference>
<gene>
    <name evidence="2" type="ORF">HPBE_LOCUS4066</name>
</gene>
<evidence type="ECO:0000313" key="2">
    <source>
        <dbReference type="EMBL" id="VDO59937.1"/>
    </source>
</evidence>
<protein>
    <submittedName>
        <fullName evidence="4">Protein kinase domain-containing protein</fullName>
    </submittedName>
</protein>
<name>A0A3P7XJW5_HELPZ</name>
<proteinExistence type="predicted"/>
<evidence type="ECO:0000313" key="4">
    <source>
        <dbReference type="WBParaSite" id="HPBE_0000406501-mRNA-1"/>
    </source>
</evidence>
<dbReference type="Proteomes" id="UP000050761">
    <property type="component" value="Unassembled WGS sequence"/>
</dbReference>
<reference evidence="2 3" key="1">
    <citation type="submission" date="2018-11" db="EMBL/GenBank/DDBJ databases">
        <authorList>
            <consortium name="Pathogen Informatics"/>
        </authorList>
    </citation>
    <scope>NUCLEOTIDE SEQUENCE [LARGE SCALE GENOMIC DNA]</scope>
</reference>
<feature type="compositionally biased region" description="Basic and acidic residues" evidence="1">
    <location>
        <begin position="1"/>
        <end position="12"/>
    </location>
</feature>
<dbReference type="WBParaSite" id="HPBE_0000406501-mRNA-1">
    <property type="protein sequence ID" value="HPBE_0000406501-mRNA-1"/>
    <property type="gene ID" value="HPBE_0000406501"/>
</dbReference>
<evidence type="ECO:0000313" key="3">
    <source>
        <dbReference type="Proteomes" id="UP000050761"/>
    </source>
</evidence>
<feature type="region of interest" description="Disordered" evidence="1">
    <location>
        <begin position="212"/>
        <end position="249"/>
    </location>
</feature>
<feature type="region of interest" description="Disordered" evidence="1">
    <location>
        <begin position="518"/>
        <end position="539"/>
    </location>
</feature>
<keyword evidence="3" id="KW-1185">Reference proteome</keyword>
<dbReference type="OrthoDB" id="5862184at2759"/>
<feature type="region of interest" description="Disordered" evidence="1">
    <location>
        <begin position="480"/>
        <end position="500"/>
    </location>
</feature>
<feature type="compositionally biased region" description="Polar residues" evidence="1">
    <location>
        <begin position="13"/>
        <end position="22"/>
    </location>
</feature>
<feature type="compositionally biased region" description="Polar residues" evidence="1">
    <location>
        <begin position="212"/>
        <end position="226"/>
    </location>
</feature>
<organism evidence="2">
    <name type="scientific">Heligmosomoides polygyrus</name>
    <name type="common">Parasitic roundworm</name>
    <dbReference type="NCBI Taxonomy" id="6339"/>
    <lineage>
        <taxon>Eukaryota</taxon>
        <taxon>Metazoa</taxon>
        <taxon>Ecdysozoa</taxon>
        <taxon>Nematoda</taxon>
        <taxon>Chromadorea</taxon>
        <taxon>Rhabditida</taxon>
        <taxon>Rhabditina</taxon>
        <taxon>Rhabditomorpha</taxon>
        <taxon>Strongyloidea</taxon>
        <taxon>Heligmosomidae</taxon>
        <taxon>Heligmosomoides</taxon>
    </lineage>
</organism>